<gene>
    <name evidence="2" type="ORF">QF206_09720</name>
</gene>
<organism evidence="2 3">
    <name type="scientific">Ruicaihuangia caeni</name>
    <dbReference type="NCBI Taxonomy" id="3042517"/>
    <lineage>
        <taxon>Bacteria</taxon>
        <taxon>Bacillati</taxon>
        <taxon>Actinomycetota</taxon>
        <taxon>Actinomycetes</taxon>
        <taxon>Micrococcales</taxon>
        <taxon>Microbacteriaceae</taxon>
        <taxon>Ruicaihuangia</taxon>
    </lineage>
</organism>
<evidence type="ECO:0000313" key="2">
    <source>
        <dbReference type="EMBL" id="MDI2099238.1"/>
    </source>
</evidence>
<protein>
    <submittedName>
        <fullName evidence="2">VOC family protein</fullName>
    </submittedName>
</protein>
<dbReference type="EMBL" id="JASATX010000003">
    <property type="protein sequence ID" value="MDI2099238.1"/>
    <property type="molecule type" value="Genomic_DNA"/>
</dbReference>
<dbReference type="RefSeq" id="WP_281489017.1">
    <property type="nucleotide sequence ID" value="NZ_JASATX010000003.1"/>
</dbReference>
<dbReference type="Gene3D" id="3.10.180.10">
    <property type="entry name" value="2,3-Dihydroxybiphenyl 1,2-Dioxygenase, domain 1"/>
    <property type="match status" value="1"/>
</dbReference>
<dbReference type="Proteomes" id="UP001321506">
    <property type="component" value="Unassembled WGS sequence"/>
</dbReference>
<name>A0AAW6TA78_9MICO</name>
<dbReference type="SUPFAM" id="SSF54593">
    <property type="entry name" value="Glyoxalase/Bleomycin resistance protein/Dihydroxybiphenyl dioxygenase"/>
    <property type="match status" value="1"/>
</dbReference>
<dbReference type="AlphaFoldDB" id="A0AAW6TA78"/>
<reference evidence="2 3" key="1">
    <citation type="submission" date="2023-04" db="EMBL/GenBank/DDBJ databases">
        <title>Klugiella caeni sp. nov. isolated from the sludge of biochemical tank.</title>
        <authorList>
            <person name="Geng K."/>
        </authorList>
    </citation>
    <scope>NUCLEOTIDE SEQUENCE [LARGE SCALE GENOMIC DNA]</scope>
    <source>
        <strain evidence="2 3">YN-L-19</strain>
    </source>
</reference>
<dbReference type="PROSITE" id="PS51819">
    <property type="entry name" value="VOC"/>
    <property type="match status" value="1"/>
</dbReference>
<dbReference type="InterPro" id="IPR029068">
    <property type="entry name" value="Glyas_Bleomycin-R_OHBP_Dase"/>
</dbReference>
<dbReference type="PANTHER" id="PTHR36503:SF1">
    <property type="entry name" value="BLR2520 PROTEIN"/>
    <property type="match status" value="1"/>
</dbReference>
<evidence type="ECO:0000313" key="3">
    <source>
        <dbReference type="Proteomes" id="UP001321506"/>
    </source>
</evidence>
<dbReference type="PANTHER" id="PTHR36503">
    <property type="entry name" value="BLR2520 PROTEIN"/>
    <property type="match status" value="1"/>
</dbReference>
<dbReference type="Pfam" id="PF00903">
    <property type="entry name" value="Glyoxalase"/>
    <property type="match status" value="1"/>
</dbReference>
<dbReference type="InterPro" id="IPR037523">
    <property type="entry name" value="VOC_core"/>
</dbReference>
<evidence type="ECO:0000259" key="1">
    <source>
        <dbReference type="PROSITE" id="PS51819"/>
    </source>
</evidence>
<accession>A0AAW6TA78</accession>
<dbReference type="InterPro" id="IPR004360">
    <property type="entry name" value="Glyas_Fos-R_dOase_dom"/>
</dbReference>
<sequence length="158" mass="16411">MHAPDPSAAPRGHSITIVTLGVTDLQRSIDFYTALGWPVSPASDPAMCTFVLTPSTVLGLVPTGILEGDSGLRTAARAPGEFGGVTLAVNGHDEADVDAILARAVTAGATLHKAASLQDWGGYPGYSGYFLDPDGHPWEVAYAPFIEILDNGNLKLPA</sequence>
<keyword evidence="3" id="KW-1185">Reference proteome</keyword>
<comment type="caution">
    <text evidence="2">The sequence shown here is derived from an EMBL/GenBank/DDBJ whole genome shotgun (WGS) entry which is preliminary data.</text>
</comment>
<feature type="domain" description="VOC" evidence="1">
    <location>
        <begin position="14"/>
        <end position="143"/>
    </location>
</feature>
<proteinExistence type="predicted"/>